<reference evidence="2" key="1">
    <citation type="submission" date="2022-11" db="UniProtKB">
        <authorList>
            <consortium name="WormBaseParasite"/>
        </authorList>
    </citation>
    <scope>IDENTIFICATION</scope>
</reference>
<organism evidence="1 2">
    <name type="scientific">Panagrolaimus sp. PS1159</name>
    <dbReference type="NCBI Taxonomy" id="55785"/>
    <lineage>
        <taxon>Eukaryota</taxon>
        <taxon>Metazoa</taxon>
        <taxon>Ecdysozoa</taxon>
        <taxon>Nematoda</taxon>
        <taxon>Chromadorea</taxon>
        <taxon>Rhabditida</taxon>
        <taxon>Tylenchina</taxon>
        <taxon>Panagrolaimomorpha</taxon>
        <taxon>Panagrolaimoidea</taxon>
        <taxon>Panagrolaimidae</taxon>
        <taxon>Panagrolaimus</taxon>
    </lineage>
</organism>
<name>A0AC35GAS0_9BILA</name>
<evidence type="ECO:0000313" key="1">
    <source>
        <dbReference type="Proteomes" id="UP000887580"/>
    </source>
</evidence>
<proteinExistence type="predicted"/>
<evidence type="ECO:0000313" key="2">
    <source>
        <dbReference type="WBParaSite" id="PS1159_v2.g3144.t1"/>
    </source>
</evidence>
<dbReference type="Proteomes" id="UP000887580">
    <property type="component" value="Unplaced"/>
</dbReference>
<accession>A0AC35GAS0</accession>
<sequence length="176" mass="19219">MHVHCHMNAKMSFVYFQIIESVLSDISADNSVSSKGRASSTDTPANIPLASFSSQEPYTSVSSTTVSASATETDGFSLSVSSLASTDTPLSLPTMPTAITTKSKFDFKIPCFFGFCLNEYVCKNFWCVRPNSTSVSTTIFTSEAPASESTVKPRFETAKPTVITERKIYKILKDFK</sequence>
<protein>
    <submittedName>
        <fullName evidence="2">Uncharacterized protein</fullName>
    </submittedName>
</protein>
<dbReference type="WBParaSite" id="PS1159_v2.g3144.t1">
    <property type="protein sequence ID" value="PS1159_v2.g3144.t1"/>
    <property type="gene ID" value="PS1159_v2.g3144"/>
</dbReference>